<evidence type="ECO:0000259" key="2">
    <source>
        <dbReference type="Pfam" id="PF03358"/>
    </source>
</evidence>
<dbReference type="RefSeq" id="WP_364024273.1">
    <property type="nucleotide sequence ID" value="NZ_JBFATD010000006.1"/>
</dbReference>
<gene>
    <name evidence="3" type="ORF">AB0K95_22310</name>
</gene>
<dbReference type="Gene3D" id="3.40.50.360">
    <property type="match status" value="1"/>
</dbReference>
<feature type="domain" description="NADPH-dependent FMN reductase-like" evidence="2">
    <location>
        <begin position="115"/>
        <end position="158"/>
    </location>
</feature>
<feature type="region of interest" description="Disordered" evidence="1">
    <location>
        <begin position="1"/>
        <end position="125"/>
    </location>
</feature>
<dbReference type="InterPro" id="IPR029039">
    <property type="entry name" value="Flavoprotein-like_sf"/>
</dbReference>
<dbReference type="SUPFAM" id="SSF52218">
    <property type="entry name" value="Flavoproteins"/>
    <property type="match status" value="1"/>
</dbReference>
<dbReference type="InterPro" id="IPR005025">
    <property type="entry name" value="FMN_Rdtase-like_dom"/>
</dbReference>
<evidence type="ECO:0000256" key="1">
    <source>
        <dbReference type="SAM" id="MobiDB-lite"/>
    </source>
</evidence>
<evidence type="ECO:0000313" key="4">
    <source>
        <dbReference type="Proteomes" id="UP001552527"/>
    </source>
</evidence>
<organism evidence="3 4">
    <name type="scientific">Streptomyces werraensis</name>
    <dbReference type="NCBI Taxonomy" id="68284"/>
    <lineage>
        <taxon>Bacteria</taxon>
        <taxon>Bacillati</taxon>
        <taxon>Actinomycetota</taxon>
        <taxon>Actinomycetes</taxon>
        <taxon>Kitasatosporales</taxon>
        <taxon>Streptomycetaceae</taxon>
        <taxon>Streptomyces</taxon>
    </lineage>
</organism>
<feature type="compositionally biased region" description="Pro residues" evidence="1">
    <location>
        <begin position="46"/>
        <end position="61"/>
    </location>
</feature>
<sequence length="267" mass="27835">METSPPRGQPPRTTGRRAVRGRGRPFRRYSAGLPVTTRTAERPHPPADPSPGPAPAPPARRAPPVARRPAPRPSRPARRTRRRTPPRRAGDRTRTPGRAPDPGPGRPRPGTGPSSSEYNRSVTGALKNAIDHVGAEWNNKSVGFVSRGPAGGTRAVEQPSGITGELQPAGVRVFRPARCAVRPPGRGVTVRHRGRAAVATAGRSPSPRAAGLREPATVATHAPAGFRCLPSSGTRAGTRRPTPADGTAPGWVITGGGAPRPLIASAP</sequence>
<name>A0ABV3JIJ4_9ACTN</name>
<reference evidence="3 4" key="1">
    <citation type="submission" date="2024-06" db="EMBL/GenBank/DDBJ databases">
        <title>The Natural Products Discovery Center: Release of the First 8490 Sequenced Strains for Exploring Actinobacteria Biosynthetic Diversity.</title>
        <authorList>
            <person name="Kalkreuter E."/>
            <person name="Kautsar S.A."/>
            <person name="Yang D."/>
            <person name="Bader C.D."/>
            <person name="Teijaro C.N."/>
            <person name="Fluegel L."/>
            <person name="Davis C.M."/>
            <person name="Simpson J.R."/>
            <person name="Lauterbach L."/>
            <person name="Steele A.D."/>
            <person name="Gui C."/>
            <person name="Meng S."/>
            <person name="Li G."/>
            <person name="Viehrig K."/>
            <person name="Ye F."/>
            <person name="Su P."/>
            <person name="Kiefer A.F."/>
            <person name="Nichols A."/>
            <person name="Cepeda A.J."/>
            <person name="Yan W."/>
            <person name="Fan B."/>
            <person name="Jiang Y."/>
            <person name="Adhikari A."/>
            <person name="Zheng C.-J."/>
            <person name="Schuster L."/>
            <person name="Cowan T.M."/>
            <person name="Smanski M.J."/>
            <person name="Chevrette M.G."/>
            <person name="De Carvalho L.P.S."/>
            <person name="Shen B."/>
        </authorList>
    </citation>
    <scope>NUCLEOTIDE SEQUENCE [LARGE SCALE GENOMIC DNA]</scope>
    <source>
        <strain evidence="3 4">NPDC052768</strain>
    </source>
</reference>
<proteinExistence type="predicted"/>
<feature type="compositionally biased region" description="Basic residues" evidence="1">
    <location>
        <begin position="14"/>
        <end position="27"/>
    </location>
</feature>
<protein>
    <submittedName>
        <fullName evidence="3">NAD(P)H-dependent oxidoreductase</fullName>
    </submittedName>
</protein>
<feature type="region of interest" description="Disordered" evidence="1">
    <location>
        <begin position="141"/>
        <end position="169"/>
    </location>
</feature>
<accession>A0ABV3JIJ4</accession>
<comment type="caution">
    <text evidence="3">The sequence shown here is derived from an EMBL/GenBank/DDBJ whole genome shotgun (WGS) entry which is preliminary data.</text>
</comment>
<feature type="region of interest" description="Disordered" evidence="1">
    <location>
        <begin position="184"/>
        <end position="267"/>
    </location>
</feature>
<dbReference type="Proteomes" id="UP001552527">
    <property type="component" value="Unassembled WGS sequence"/>
</dbReference>
<dbReference type="EMBL" id="JBFATE010000009">
    <property type="protein sequence ID" value="MEV5247977.1"/>
    <property type="molecule type" value="Genomic_DNA"/>
</dbReference>
<keyword evidence="4" id="KW-1185">Reference proteome</keyword>
<dbReference type="Pfam" id="PF03358">
    <property type="entry name" value="FMN_red"/>
    <property type="match status" value="1"/>
</dbReference>
<feature type="compositionally biased region" description="Basic residues" evidence="1">
    <location>
        <begin position="75"/>
        <end position="86"/>
    </location>
</feature>
<evidence type="ECO:0000313" key="3">
    <source>
        <dbReference type="EMBL" id="MEV5247977.1"/>
    </source>
</evidence>